<dbReference type="PROSITE" id="PS00584">
    <property type="entry name" value="PFKB_KINASES_2"/>
    <property type="match status" value="1"/>
</dbReference>
<evidence type="ECO:0000256" key="3">
    <source>
        <dbReference type="ARBA" id="ARBA00022777"/>
    </source>
</evidence>
<dbReference type="GO" id="GO:0016301">
    <property type="term" value="F:kinase activity"/>
    <property type="evidence" value="ECO:0007669"/>
    <property type="project" value="UniProtKB-KW"/>
</dbReference>
<keyword evidence="2 4" id="KW-0808">Transferase</keyword>
<dbReference type="InterPro" id="IPR011611">
    <property type="entry name" value="PfkB_dom"/>
</dbReference>
<proteinExistence type="inferred from homology"/>
<comment type="similarity">
    <text evidence="1 4">Belongs to the carbohydrate kinase PfkB family.</text>
</comment>
<evidence type="ECO:0000313" key="6">
    <source>
        <dbReference type="EMBL" id="EHQ01161.1"/>
    </source>
</evidence>
<dbReference type="eggNOG" id="COG0524">
    <property type="taxonomic scope" value="Bacteria"/>
</dbReference>
<evidence type="ECO:0000259" key="5">
    <source>
        <dbReference type="Pfam" id="PF00294"/>
    </source>
</evidence>
<evidence type="ECO:0000256" key="1">
    <source>
        <dbReference type="ARBA" id="ARBA00010688"/>
    </source>
</evidence>
<dbReference type="PRINTS" id="PR00990">
    <property type="entry name" value="RIBOKINASE"/>
</dbReference>
<protein>
    <submittedName>
        <fullName evidence="6">PfkB domain protein</fullName>
    </submittedName>
</protein>
<gene>
    <name evidence="6" type="ORF">Gilli_0447</name>
</gene>
<evidence type="ECO:0000313" key="7">
    <source>
        <dbReference type="Proteomes" id="UP000003844"/>
    </source>
</evidence>
<dbReference type="EMBL" id="JH594606">
    <property type="protein sequence ID" value="EHQ01161.1"/>
    <property type="molecule type" value="Genomic_DNA"/>
</dbReference>
<keyword evidence="7" id="KW-1185">Reference proteome</keyword>
<dbReference type="AlphaFoldDB" id="H2BYP0"/>
<keyword evidence="3 4" id="KW-0418">Kinase</keyword>
<dbReference type="RefSeq" id="WP_006987487.1">
    <property type="nucleotide sequence ID" value="NZ_JH594606.1"/>
</dbReference>
<sequence length="304" mass="33376">MKYDVAVVADLCLDILLSGKVKPIYGQVEQYIDDYAIELGGSSAIFASQFTKLGGKVGLIGSVGEDAFGDILLQKLKHLDISTEHIITKPEIKTSVGVGLSYFDDRAMLTFQGSMATLSAEDILNSKVLDQTCHLHIAGYFLLDQLFDFWPDVVIKLQSKGITTSLDTNWAPKNDWNKVMELLPYINVFLPNEEEAKKISNKTDVIEAGEWLAKLCQIVVIKRGKDGATIFKDKFHFHTDVPLEISKNLNIADTTGAGDNFNAGFLREWLQGKPLKVCGMTAVKCGTLSLSEIGGIGGQLQENL</sequence>
<dbReference type="InterPro" id="IPR002173">
    <property type="entry name" value="Carboh/pur_kinase_PfkB_CS"/>
</dbReference>
<dbReference type="PANTHER" id="PTHR43320:SF3">
    <property type="entry name" value="CARBOHYDRATE KINASE PFKB DOMAIN-CONTAINING PROTEIN"/>
    <property type="match status" value="1"/>
</dbReference>
<dbReference type="STRING" id="865937.Gilli_0447"/>
<dbReference type="InterPro" id="IPR002139">
    <property type="entry name" value="Ribo/fructo_kinase"/>
</dbReference>
<dbReference type="OrthoDB" id="9813569at2"/>
<dbReference type="Gene3D" id="3.40.1190.20">
    <property type="match status" value="1"/>
</dbReference>
<evidence type="ECO:0000256" key="2">
    <source>
        <dbReference type="ARBA" id="ARBA00022679"/>
    </source>
</evidence>
<dbReference type="InterPro" id="IPR029056">
    <property type="entry name" value="Ribokinase-like"/>
</dbReference>
<reference evidence="7" key="1">
    <citation type="journal article" date="2012" name="Stand. Genomic Sci.">
        <title>Genome sequence of the Antarctic rhodopsins-containing flavobacterium Gillisia limnaea type strain (R-8282(T)).</title>
        <authorList>
            <person name="Riedel T."/>
            <person name="Held B."/>
            <person name="Nolan M."/>
            <person name="Lucas S."/>
            <person name="Lapidus A."/>
            <person name="Tice H."/>
            <person name="Del Rio T.G."/>
            <person name="Cheng J.F."/>
            <person name="Han C."/>
            <person name="Tapia R."/>
            <person name="Goodwin L.A."/>
            <person name="Pitluck S."/>
            <person name="Liolios K."/>
            <person name="Mavromatis K."/>
            <person name="Pagani I."/>
            <person name="Ivanova N."/>
            <person name="Mikhailova N."/>
            <person name="Pati A."/>
            <person name="Chen A."/>
            <person name="Palaniappan K."/>
            <person name="Land M."/>
            <person name="Rohde M."/>
            <person name="Tindall B.J."/>
            <person name="Detter J.C."/>
            <person name="Goker M."/>
            <person name="Bristow J."/>
            <person name="Eisen J.A."/>
            <person name="Markowitz V."/>
            <person name="Hugenholtz P."/>
            <person name="Kyrpides N.C."/>
            <person name="Klenk H.P."/>
            <person name="Woyke T."/>
        </authorList>
    </citation>
    <scope>NUCLEOTIDE SEQUENCE [LARGE SCALE GENOMIC DNA]</scope>
    <source>
        <strain evidence="7">DSM 15749 / LMG 21470 / R-8282</strain>
    </source>
</reference>
<dbReference type="Pfam" id="PF00294">
    <property type="entry name" value="PfkB"/>
    <property type="match status" value="1"/>
</dbReference>
<accession>H2BYP0</accession>
<dbReference type="InterPro" id="IPR052700">
    <property type="entry name" value="Carb_kinase_PfkB-like"/>
</dbReference>
<name>H2BYP0_GILLR</name>
<feature type="domain" description="Carbohydrate kinase PfkB" evidence="5">
    <location>
        <begin position="13"/>
        <end position="296"/>
    </location>
</feature>
<dbReference type="PANTHER" id="PTHR43320">
    <property type="entry name" value="SUGAR KINASE"/>
    <property type="match status" value="1"/>
</dbReference>
<evidence type="ECO:0000256" key="4">
    <source>
        <dbReference type="RuleBase" id="RU003704"/>
    </source>
</evidence>
<dbReference type="Proteomes" id="UP000003844">
    <property type="component" value="Unassembled WGS sequence"/>
</dbReference>
<organism evidence="6 7">
    <name type="scientific">Gillisia limnaea (strain DSM 15749 / LMG 21470 / R-8282)</name>
    <dbReference type="NCBI Taxonomy" id="865937"/>
    <lineage>
        <taxon>Bacteria</taxon>
        <taxon>Pseudomonadati</taxon>
        <taxon>Bacteroidota</taxon>
        <taxon>Flavobacteriia</taxon>
        <taxon>Flavobacteriales</taxon>
        <taxon>Flavobacteriaceae</taxon>
        <taxon>Gillisia</taxon>
    </lineage>
</organism>
<dbReference type="SUPFAM" id="SSF53613">
    <property type="entry name" value="Ribokinase-like"/>
    <property type="match status" value="1"/>
</dbReference>
<dbReference type="HOGENOM" id="CLU_027634_6_0_10"/>